<dbReference type="GO" id="GO:0008083">
    <property type="term" value="F:growth factor activity"/>
    <property type="evidence" value="ECO:0007669"/>
    <property type="project" value="InterPro"/>
</dbReference>
<keyword evidence="2" id="KW-1185">Reference proteome</keyword>
<dbReference type="Pfam" id="PF00727">
    <property type="entry name" value="IL4"/>
    <property type="match status" value="1"/>
</dbReference>
<evidence type="ECO:0000313" key="2">
    <source>
        <dbReference type="Proteomes" id="UP000694560"/>
    </source>
</evidence>
<accession>A0A8C5U6V9</accession>
<dbReference type="PANTHER" id="PTHR47401:SF1">
    <property type="entry name" value="INTERLEUKIN-4"/>
    <property type="match status" value="1"/>
</dbReference>
<name>A0A8C5U6V9_9PASS</name>
<dbReference type="Gene3D" id="1.20.1250.10">
    <property type="match status" value="1"/>
</dbReference>
<sequence>MHTCSRAPCSITGCSLLCHTATASARGGFLLTREGMGAEPHVHRWGWLHGEVSKNEIFCKAATIVQEGHSCHKYLEGIYRNLLGLARETRAGHKVSTTSLKNFLEELHRVLQEEYKSQK</sequence>
<dbReference type="Ensembl" id="ENSMCST00000015393.1">
    <property type="protein sequence ID" value="ENSMCSP00000015010.1"/>
    <property type="gene ID" value="ENSMCSG00000010571.1"/>
</dbReference>
<dbReference type="PANTHER" id="PTHR47401">
    <property type="entry name" value="INTERLEUKIN-4"/>
    <property type="match status" value="1"/>
</dbReference>
<dbReference type="Proteomes" id="UP000694560">
    <property type="component" value="Unplaced"/>
</dbReference>
<proteinExistence type="predicted"/>
<dbReference type="InterPro" id="IPR009079">
    <property type="entry name" value="4_helix_cytokine-like_core"/>
</dbReference>
<reference evidence="1" key="2">
    <citation type="submission" date="2025-09" db="UniProtKB">
        <authorList>
            <consortium name="Ensembl"/>
        </authorList>
    </citation>
    <scope>IDENTIFICATION</scope>
</reference>
<dbReference type="GO" id="GO:0005576">
    <property type="term" value="C:extracellular region"/>
    <property type="evidence" value="ECO:0007669"/>
    <property type="project" value="InterPro"/>
</dbReference>
<organism evidence="1 2">
    <name type="scientific">Malurus cyaneus samueli</name>
    <dbReference type="NCBI Taxonomy" id="2593467"/>
    <lineage>
        <taxon>Eukaryota</taxon>
        <taxon>Metazoa</taxon>
        <taxon>Chordata</taxon>
        <taxon>Craniata</taxon>
        <taxon>Vertebrata</taxon>
        <taxon>Euteleostomi</taxon>
        <taxon>Archelosauria</taxon>
        <taxon>Archosauria</taxon>
        <taxon>Dinosauria</taxon>
        <taxon>Saurischia</taxon>
        <taxon>Theropoda</taxon>
        <taxon>Coelurosauria</taxon>
        <taxon>Aves</taxon>
        <taxon>Neognathae</taxon>
        <taxon>Neoaves</taxon>
        <taxon>Telluraves</taxon>
        <taxon>Australaves</taxon>
        <taxon>Passeriformes</taxon>
        <taxon>Meliphagoidea</taxon>
        <taxon>Maluridae</taxon>
        <taxon>Malurus</taxon>
    </lineage>
</organism>
<dbReference type="GO" id="GO:0005136">
    <property type="term" value="F:interleukin-4 receptor binding"/>
    <property type="evidence" value="ECO:0007669"/>
    <property type="project" value="InterPro"/>
</dbReference>
<dbReference type="OrthoDB" id="9162144at2759"/>
<dbReference type="SUPFAM" id="SSF47266">
    <property type="entry name" value="4-helical cytokines"/>
    <property type="match status" value="1"/>
</dbReference>
<dbReference type="GO" id="GO:0006955">
    <property type="term" value="P:immune response"/>
    <property type="evidence" value="ECO:0007669"/>
    <property type="project" value="InterPro"/>
</dbReference>
<evidence type="ECO:0000313" key="1">
    <source>
        <dbReference type="Ensembl" id="ENSMCSP00000015010.1"/>
    </source>
</evidence>
<dbReference type="AlphaFoldDB" id="A0A8C5U6V9"/>
<reference evidence="1" key="1">
    <citation type="submission" date="2025-08" db="UniProtKB">
        <authorList>
            <consortium name="Ensembl"/>
        </authorList>
    </citation>
    <scope>IDENTIFICATION</scope>
</reference>
<dbReference type="InterPro" id="IPR002354">
    <property type="entry name" value="IL-4"/>
</dbReference>
<protein>
    <submittedName>
        <fullName evidence="1">Uncharacterized protein</fullName>
    </submittedName>
</protein>